<feature type="region of interest" description="Disordered" evidence="1">
    <location>
        <begin position="14"/>
        <end position="54"/>
    </location>
</feature>
<gene>
    <name evidence="2" type="ORF">FJAP1339_LOCUS7230</name>
</gene>
<dbReference type="AlphaFoldDB" id="A0A7S2V2R2"/>
<dbReference type="EMBL" id="HBHR01014554">
    <property type="protein sequence ID" value="CAD9865869.1"/>
    <property type="molecule type" value="Transcribed_RNA"/>
</dbReference>
<proteinExistence type="predicted"/>
<reference evidence="2" key="1">
    <citation type="submission" date="2021-01" db="EMBL/GenBank/DDBJ databases">
        <authorList>
            <person name="Corre E."/>
            <person name="Pelletier E."/>
            <person name="Niang G."/>
            <person name="Scheremetjew M."/>
            <person name="Finn R."/>
            <person name="Kale V."/>
            <person name="Holt S."/>
            <person name="Cochrane G."/>
            <person name="Meng A."/>
            <person name="Brown T."/>
            <person name="Cohen L."/>
        </authorList>
    </citation>
    <scope>NUCLEOTIDE SEQUENCE</scope>
    <source>
        <strain evidence="2">CCMP1661</strain>
    </source>
</reference>
<sequence>MLRLVFVRVVLRGDPPPPGGSSSSSFREVLDEGGGSPSSVPSPSPPPPAPPAPPLVGEVMVGSLALLVNCRGGLIAVQVRALLEEEDEPSCWAGSVDDGWSCRRLEEEGAAASAAAVARPCPVPSSTLSRWASCCCGCWSCGPSGMADVAGDSRMDREAAEDVRWVASAAGCFLAAALPAPPIKELPFPPILPQVCRPYVV</sequence>
<protein>
    <submittedName>
        <fullName evidence="2">Uncharacterized protein</fullName>
    </submittedName>
</protein>
<name>A0A7S2V2R2_9STRA</name>
<organism evidence="2">
    <name type="scientific">Fibrocapsa japonica</name>
    <dbReference type="NCBI Taxonomy" id="94617"/>
    <lineage>
        <taxon>Eukaryota</taxon>
        <taxon>Sar</taxon>
        <taxon>Stramenopiles</taxon>
        <taxon>Ochrophyta</taxon>
        <taxon>Raphidophyceae</taxon>
        <taxon>Chattonellales</taxon>
        <taxon>Chattonellaceae</taxon>
        <taxon>Fibrocapsa</taxon>
    </lineage>
</organism>
<feature type="compositionally biased region" description="Pro residues" evidence="1">
    <location>
        <begin position="40"/>
        <end position="54"/>
    </location>
</feature>
<evidence type="ECO:0000313" key="2">
    <source>
        <dbReference type="EMBL" id="CAD9865869.1"/>
    </source>
</evidence>
<accession>A0A7S2V2R2</accession>
<evidence type="ECO:0000256" key="1">
    <source>
        <dbReference type="SAM" id="MobiDB-lite"/>
    </source>
</evidence>